<keyword evidence="1" id="KW-0812">Transmembrane</keyword>
<evidence type="ECO:0000256" key="1">
    <source>
        <dbReference type="SAM" id="Phobius"/>
    </source>
</evidence>
<accession>A0A9W3YKN0</accession>
<keyword evidence="1" id="KW-1133">Transmembrane helix</keyword>
<proteinExistence type="predicted"/>
<keyword evidence="1" id="KW-0472">Membrane</keyword>
<gene>
    <name evidence="2" type="ORF">D7J84_29205</name>
    <name evidence="3" type="ORF">D7J84_29635</name>
</gene>
<geneLocation type="plasmid" evidence="2 4">
    <name>p.4</name>
</geneLocation>
<dbReference type="EMBL" id="CP032612">
    <property type="protein sequence ID" value="AYF85173.1"/>
    <property type="molecule type" value="Genomic_DNA"/>
</dbReference>
<feature type="transmembrane region" description="Helical" evidence="1">
    <location>
        <begin position="22"/>
        <end position="55"/>
    </location>
</feature>
<dbReference type="Proteomes" id="UP000269847">
    <property type="component" value="Plasmid p.4"/>
</dbReference>
<reference evidence="2 4" key="1">
    <citation type="submission" date="2018-09" db="EMBL/GenBank/DDBJ databases">
        <title>Complete genome of Bacillus thuringiensis strain QZL38.</title>
        <authorList>
            <person name="Song F."/>
        </authorList>
    </citation>
    <scope>NUCLEOTIDE SEQUENCE [LARGE SCALE GENOMIC DNA]</scope>
    <source>
        <strain evidence="2 4">QZL38</strain>
        <plasmid evidence="2 4">p.4</plasmid>
    </source>
</reference>
<protein>
    <submittedName>
        <fullName evidence="2">Uncharacterized protein</fullName>
    </submittedName>
</protein>
<name>A0A9W3YKN0_BACTU</name>
<evidence type="ECO:0000313" key="3">
    <source>
        <dbReference type="EMBL" id="AYF85179.1"/>
    </source>
</evidence>
<evidence type="ECO:0000313" key="2">
    <source>
        <dbReference type="EMBL" id="AYF85173.1"/>
    </source>
</evidence>
<sequence length="63" mass="7238">MENMADNYYWGTEHKGMQKKEAFIWGFLTIPIAVVGLVIFAGVVFLIGGSLVWIIQWIYENMP</sequence>
<dbReference type="EMBL" id="CP032612">
    <property type="protein sequence ID" value="AYF85179.1"/>
    <property type="molecule type" value="Genomic_DNA"/>
</dbReference>
<organism evidence="2 4">
    <name type="scientific">Bacillus thuringiensis</name>
    <dbReference type="NCBI Taxonomy" id="1428"/>
    <lineage>
        <taxon>Bacteria</taxon>
        <taxon>Bacillati</taxon>
        <taxon>Bacillota</taxon>
        <taxon>Bacilli</taxon>
        <taxon>Bacillales</taxon>
        <taxon>Bacillaceae</taxon>
        <taxon>Bacillus</taxon>
        <taxon>Bacillus cereus group</taxon>
    </lineage>
</organism>
<evidence type="ECO:0000313" key="4">
    <source>
        <dbReference type="Proteomes" id="UP000269847"/>
    </source>
</evidence>
<keyword evidence="2" id="KW-0614">Plasmid</keyword>
<dbReference type="AlphaFoldDB" id="A0A9W3YKN0"/>